<dbReference type="EMBL" id="JAMZNK010000071">
    <property type="protein sequence ID" value="MDA6072603.1"/>
    <property type="molecule type" value="Genomic_DNA"/>
</dbReference>
<sequence length="46" mass="5082">MAESRPSTVISNDDPSGLGHIQVAFAWQQYNGTNTHWIPMTNPHCA</sequence>
<gene>
    <name evidence="1" type="ORF">NJT12_23560</name>
</gene>
<dbReference type="RefSeq" id="WP_271338564.1">
    <property type="nucleotide sequence ID" value="NZ_JAMZNK010000071.1"/>
</dbReference>
<proteinExistence type="predicted"/>
<name>A0ABT4WJ30_9FLAO</name>
<keyword evidence="2" id="KW-1185">Reference proteome</keyword>
<protein>
    <submittedName>
        <fullName evidence="1">Uncharacterized protein</fullName>
    </submittedName>
</protein>
<organism evidence="1 2">
    <name type="scientific">Flavobacterium azizsancarii</name>
    <dbReference type="NCBI Taxonomy" id="2961580"/>
    <lineage>
        <taxon>Bacteria</taxon>
        <taxon>Pseudomonadati</taxon>
        <taxon>Bacteroidota</taxon>
        <taxon>Flavobacteriia</taxon>
        <taxon>Flavobacteriales</taxon>
        <taxon>Flavobacteriaceae</taxon>
        <taxon>Flavobacterium</taxon>
    </lineage>
</organism>
<dbReference type="Proteomes" id="UP001212170">
    <property type="component" value="Unassembled WGS sequence"/>
</dbReference>
<evidence type="ECO:0000313" key="2">
    <source>
        <dbReference type="Proteomes" id="UP001212170"/>
    </source>
</evidence>
<accession>A0ABT4WJ30</accession>
<evidence type="ECO:0000313" key="1">
    <source>
        <dbReference type="EMBL" id="MDA6072603.1"/>
    </source>
</evidence>
<reference evidence="1 2" key="1">
    <citation type="journal article" date="2023" name="Chemosphere">
        <title>Whole genome analysis of Flavobacterium aziz-sancarii sp. nov., isolated from Ardley Island (Antarctica), revealed a rich resistome and bioremediation potential.</title>
        <authorList>
            <person name="Otur C."/>
            <person name="Okay S."/>
            <person name="Kurt-Kizildogan A."/>
        </authorList>
    </citation>
    <scope>NUCLEOTIDE SEQUENCE [LARGE SCALE GENOMIC DNA]</scope>
    <source>
        <strain evidence="1 2">AC</strain>
    </source>
</reference>
<comment type="caution">
    <text evidence="1">The sequence shown here is derived from an EMBL/GenBank/DDBJ whole genome shotgun (WGS) entry which is preliminary data.</text>
</comment>